<feature type="non-terminal residue" evidence="1">
    <location>
        <position position="58"/>
    </location>
</feature>
<dbReference type="InterPro" id="IPR029055">
    <property type="entry name" value="Ntn_hydrolases_N"/>
</dbReference>
<protein>
    <submittedName>
        <fullName evidence="1">Uncharacterized protein</fullName>
    </submittedName>
</protein>
<name>A0ABD0NB57_CIRMR</name>
<dbReference type="Proteomes" id="UP001529510">
    <property type="component" value="Unassembled WGS sequence"/>
</dbReference>
<evidence type="ECO:0000313" key="2">
    <source>
        <dbReference type="Proteomes" id="UP001529510"/>
    </source>
</evidence>
<dbReference type="EMBL" id="JAMKFB020000023">
    <property type="protein sequence ID" value="KAL0158923.1"/>
    <property type="molecule type" value="Genomic_DNA"/>
</dbReference>
<organism evidence="1 2">
    <name type="scientific">Cirrhinus mrigala</name>
    <name type="common">Mrigala</name>
    <dbReference type="NCBI Taxonomy" id="683832"/>
    <lineage>
        <taxon>Eukaryota</taxon>
        <taxon>Metazoa</taxon>
        <taxon>Chordata</taxon>
        <taxon>Craniata</taxon>
        <taxon>Vertebrata</taxon>
        <taxon>Euteleostomi</taxon>
        <taxon>Actinopterygii</taxon>
        <taxon>Neopterygii</taxon>
        <taxon>Teleostei</taxon>
        <taxon>Ostariophysi</taxon>
        <taxon>Cypriniformes</taxon>
        <taxon>Cyprinidae</taxon>
        <taxon>Labeoninae</taxon>
        <taxon>Labeonini</taxon>
        <taxon>Cirrhinus</taxon>
    </lineage>
</organism>
<feature type="non-terminal residue" evidence="1">
    <location>
        <position position="1"/>
    </location>
</feature>
<keyword evidence="2" id="KW-1185">Reference proteome</keyword>
<evidence type="ECO:0000313" key="1">
    <source>
        <dbReference type="EMBL" id="KAL0158923.1"/>
    </source>
</evidence>
<accession>A0ABD0NB57</accession>
<gene>
    <name evidence="1" type="ORF">M9458_046999</name>
</gene>
<dbReference type="Pfam" id="PF01019">
    <property type="entry name" value="G_glu_transpept"/>
    <property type="match status" value="1"/>
</dbReference>
<proteinExistence type="predicted"/>
<sequence length="58" mass="6211">KAQNVSNAFRDLFLPNGQAPLAGLFAKRLDLAAILDKIAANGISEFYNGNLTQEMTSA</sequence>
<dbReference type="SUPFAM" id="SSF56235">
    <property type="entry name" value="N-terminal nucleophile aminohydrolases (Ntn hydrolases)"/>
    <property type="match status" value="1"/>
</dbReference>
<dbReference type="AlphaFoldDB" id="A0ABD0NB57"/>
<comment type="caution">
    <text evidence="1">The sequence shown here is derived from an EMBL/GenBank/DDBJ whole genome shotgun (WGS) entry which is preliminary data.</text>
</comment>
<reference evidence="1 2" key="1">
    <citation type="submission" date="2024-05" db="EMBL/GenBank/DDBJ databases">
        <title>Genome sequencing and assembly of Indian major carp, Cirrhinus mrigala (Hamilton, 1822).</title>
        <authorList>
            <person name="Mohindra V."/>
            <person name="Chowdhury L.M."/>
            <person name="Lal K."/>
            <person name="Jena J.K."/>
        </authorList>
    </citation>
    <scope>NUCLEOTIDE SEQUENCE [LARGE SCALE GENOMIC DNA]</scope>
    <source>
        <strain evidence="1">CM1030</strain>
        <tissue evidence="1">Blood</tissue>
    </source>
</reference>